<sequence length="153" mass="16993">MEKCQIFVFGGSNKEQLSTKSYAKAISPTVTPLSSVELMILGAPVLPEAVPAVLQEKTRQGEPMASRQGKLAAHQALFLLKNCLFLPKLYVLRCSPVWKFPSLLRDFDDVIRCSAAKITNTNMTDRSRNKQAFQSQKVDLASAEQKKLPSRPI</sequence>
<name>A0A1D1W1L3_RAMVA</name>
<evidence type="ECO:0000256" key="1">
    <source>
        <dbReference type="SAM" id="MobiDB-lite"/>
    </source>
</evidence>
<evidence type="ECO:0000313" key="2">
    <source>
        <dbReference type="EMBL" id="GAV07156.1"/>
    </source>
</evidence>
<gene>
    <name evidence="2" type="primary">RvY_17031-1</name>
    <name evidence="2" type="synonym">RvY_17031.1</name>
    <name evidence="2" type="ORF">RvY_17031</name>
</gene>
<keyword evidence="3" id="KW-1185">Reference proteome</keyword>
<feature type="region of interest" description="Disordered" evidence="1">
    <location>
        <begin position="125"/>
        <end position="153"/>
    </location>
</feature>
<reference evidence="2 3" key="1">
    <citation type="journal article" date="2016" name="Nat. Commun.">
        <title>Extremotolerant tardigrade genome and improved radiotolerance of human cultured cells by tardigrade-unique protein.</title>
        <authorList>
            <person name="Hashimoto T."/>
            <person name="Horikawa D.D."/>
            <person name="Saito Y."/>
            <person name="Kuwahara H."/>
            <person name="Kozuka-Hata H."/>
            <person name="Shin-I T."/>
            <person name="Minakuchi Y."/>
            <person name="Ohishi K."/>
            <person name="Motoyama A."/>
            <person name="Aizu T."/>
            <person name="Enomoto A."/>
            <person name="Kondo K."/>
            <person name="Tanaka S."/>
            <person name="Hara Y."/>
            <person name="Koshikawa S."/>
            <person name="Sagara H."/>
            <person name="Miura T."/>
            <person name="Yokobori S."/>
            <person name="Miyagawa K."/>
            <person name="Suzuki Y."/>
            <person name="Kubo T."/>
            <person name="Oyama M."/>
            <person name="Kohara Y."/>
            <person name="Fujiyama A."/>
            <person name="Arakawa K."/>
            <person name="Katayama T."/>
            <person name="Toyoda A."/>
            <person name="Kunieda T."/>
        </authorList>
    </citation>
    <scope>NUCLEOTIDE SEQUENCE [LARGE SCALE GENOMIC DNA]</scope>
    <source>
        <strain evidence="2 3">YOKOZUNA-1</strain>
    </source>
</reference>
<feature type="compositionally biased region" description="Polar residues" evidence="1">
    <location>
        <begin position="125"/>
        <end position="137"/>
    </location>
</feature>
<evidence type="ECO:0000313" key="3">
    <source>
        <dbReference type="Proteomes" id="UP000186922"/>
    </source>
</evidence>
<protein>
    <submittedName>
        <fullName evidence="2">Uncharacterized protein</fullName>
    </submittedName>
</protein>
<proteinExistence type="predicted"/>
<dbReference type="Proteomes" id="UP000186922">
    <property type="component" value="Unassembled WGS sequence"/>
</dbReference>
<organism evidence="2 3">
    <name type="scientific">Ramazzottius varieornatus</name>
    <name type="common">Water bear</name>
    <name type="synonym">Tardigrade</name>
    <dbReference type="NCBI Taxonomy" id="947166"/>
    <lineage>
        <taxon>Eukaryota</taxon>
        <taxon>Metazoa</taxon>
        <taxon>Ecdysozoa</taxon>
        <taxon>Tardigrada</taxon>
        <taxon>Eutardigrada</taxon>
        <taxon>Parachela</taxon>
        <taxon>Hypsibioidea</taxon>
        <taxon>Ramazzottiidae</taxon>
        <taxon>Ramazzottius</taxon>
    </lineage>
</organism>
<dbReference type="EMBL" id="BDGG01000014">
    <property type="protein sequence ID" value="GAV07156.1"/>
    <property type="molecule type" value="Genomic_DNA"/>
</dbReference>
<comment type="caution">
    <text evidence="2">The sequence shown here is derived from an EMBL/GenBank/DDBJ whole genome shotgun (WGS) entry which is preliminary data.</text>
</comment>
<dbReference type="AlphaFoldDB" id="A0A1D1W1L3"/>
<dbReference type="OrthoDB" id="2016582at2759"/>
<accession>A0A1D1W1L3</accession>